<accession>U6RGR4</accession>
<dbReference type="STRING" id="1121098.HMPREF1534_01457"/>
<organism evidence="2 3">
    <name type="scientific">Phocaeicola massiliensis B84634 = Timone 84634 = DSM 17679 = JCM 13223</name>
    <dbReference type="NCBI Taxonomy" id="1121098"/>
    <lineage>
        <taxon>Bacteria</taxon>
        <taxon>Pseudomonadati</taxon>
        <taxon>Bacteroidota</taxon>
        <taxon>Bacteroidia</taxon>
        <taxon>Bacteroidales</taxon>
        <taxon>Bacteroidaceae</taxon>
        <taxon>Phocaeicola</taxon>
    </lineage>
</organism>
<dbReference type="HOGENOM" id="CLU_3284992_0_0_10"/>
<dbReference type="PATRIC" id="fig|1121098.3.peg.1479"/>
<keyword evidence="1" id="KW-0812">Transmembrane</keyword>
<feature type="transmembrane region" description="Helical" evidence="1">
    <location>
        <begin position="21"/>
        <end position="37"/>
    </location>
</feature>
<keyword evidence="1" id="KW-1133">Transmembrane helix</keyword>
<evidence type="ECO:0000313" key="3">
    <source>
        <dbReference type="Proteomes" id="UP000017831"/>
    </source>
</evidence>
<comment type="caution">
    <text evidence="2">The sequence shown here is derived from an EMBL/GenBank/DDBJ whole genome shotgun (WGS) entry which is preliminary data.</text>
</comment>
<name>U6RGR4_9BACT</name>
<protein>
    <recommendedName>
        <fullName evidence="4">Transposase</fullName>
    </recommendedName>
</protein>
<keyword evidence="1" id="KW-0472">Membrane</keyword>
<gene>
    <name evidence="2" type="ORF">HMPREF1534_01457</name>
</gene>
<reference evidence="2 3" key="1">
    <citation type="submission" date="2013-04" db="EMBL/GenBank/DDBJ databases">
        <title>The Genome Sequence of Bacteroides massiliensis DSM 17679.</title>
        <authorList>
            <consortium name="The Broad Institute Genomics Platform"/>
            <person name="Earl A."/>
            <person name="Ward D."/>
            <person name="Feldgarden M."/>
            <person name="Gevers D."/>
            <person name="Martens E."/>
            <person name="Fenner L."/>
            <person name="Roux V."/>
            <person name="Mallet M.N."/>
            <person name="Raoult D."/>
            <person name="Walker B."/>
            <person name="Young S."/>
            <person name="Zeng Q."/>
            <person name="Gargeya S."/>
            <person name="Fitzgerald M."/>
            <person name="Haas B."/>
            <person name="Abouelleil A."/>
            <person name="Allen A.W."/>
            <person name="Alvarado L."/>
            <person name="Arachchi H.M."/>
            <person name="Berlin A.M."/>
            <person name="Chapman S.B."/>
            <person name="Gainer-Dewar J."/>
            <person name="Goldberg J."/>
            <person name="Griggs A."/>
            <person name="Gujja S."/>
            <person name="Hansen M."/>
            <person name="Howarth C."/>
            <person name="Imamovic A."/>
            <person name="Ireland A."/>
            <person name="Larimer J."/>
            <person name="McCowan C."/>
            <person name="Murphy C."/>
            <person name="Pearson M."/>
            <person name="Poon T.W."/>
            <person name="Priest M."/>
            <person name="Roberts A."/>
            <person name="Saif S."/>
            <person name="Shea T."/>
            <person name="Sisk P."/>
            <person name="Sykes S."/>
            <person name="Wortman J."/>
            <person name="Nusbaum C."/>
            <person name="Birren B."/>
        </authorList>
    </citation>
    <scope>NUCLEOTIDE SEQUENCE [LARGE SCALE GENOMIC DNA]</scope>
    <source>
        <strain evidence="3">B84634 / Timone 84634 / DSM 17679 / JCM 13223</strain>
    </source>
</reference>
<evidence type="ECO:0008006" key="4">
    <source>
        <dbReference type="Google" id="ProtNLM"/>
    </source>
</evidence>
<dbReference type="EMBL" id="AQHY01000017">
    <property type="protein sequence ID" value="EOA55819.1"/>
    <property type="molecule type" value="Genomic_DNA"/>
</dbReference>
<dbReference type="Proteomes" id="UP000017831">
    <property type="component" value="Unassembled WGS sequence"/>
</dbReference>
<evidence type="ECO:0000313" key="2">
    <source>
        <dbReference type="EMBL" id="EOA55819.1"/>
    </source>
</evidence>
<keyword evidence="3" id="KW-1185">Reference proteome</keyword>
<evidence type="ECO:0000256" key="1">
    <source>
        <dbReference type="SAM" id="Phobius"/>
    </source>
</evidence>
<proteinExistence type="predicted"/>
<dbReference type="AlphaFoldDB" id="U6RGR4"/>
<sequence>MIEKEFNNRISTKSTAKREKYATFMLHNIIFLLNRLINDY</sequence>